<dbReference type="EMBL" id="CAXAMN010024084">
    <property type="protein sequence ID" value="CAK9083668.1"/>
    <property type="molecule type" value="Genomic_DNA"/>
</dbReference>
<evidence type="ECO:0000313" key="2">
    <source>
        <dbReference type="EMBL" id="CAK9083668.1"/>
    </source>
</evidence>
<gene>
    <name evidence="2" type="ORF">CCMP2556_LOCUS40764</name>
</gene>
<keyword evidence="1" id="KW-0175">Coiled coil</keyword>
<reference evidence="2 3" key="1">
    <citation type="submission" date="2024-02" db="EMBL/GenBank/DDBJ databases">
        <authorList>
            <person name="Chen Y."/>
            <person name="Shah S."/>
            <person name="Dougan E. K."/>
            <person name="Thang M."/>
            <person name="Chan C."/>
        </authorList>
    </citation>
    <scope>NUCLEOTIDE SEQUENCE [LARGE SCALE GENOMIC DNA]</scope>
</reference>
<proteinExistence type="predicted"/>
<accession>A0ABP0Q606</accession>
<protein>
    <submittedName>
        <fullName evidence="2">Uncharacterized protein</fullName>
    </submittedName>
</protein>
<name>A0ABP0Q606_9DINO</name>
<comment type="caution">
    <text evidence="2">The sequence shown here is derived from an EMBL/GenBank/DDBJ whole genome shotgun (WGS) entry which is preliminary data.</text>
</comment>
<evidence type="ECO:0000256" key="1">
    <source>
        <dbReference type="SAM" id="Coils"/>
    </source>
</evidence>
<organism evidence="2 3">
    <name type="scientific">Durusdinium trenchii</name>
    <dbReference type="NCBI Taxonomy" id="1381693"/>
    <lineage>
        <taxon>Eukaryota</taxon>
        <taxon>Sar</taxon>
        <taxon>Alveolata</taxon>
        <taxon>Dinophyceae</taxon>
        <taxon>Suessiales</taxon>
        <taxon>Symbiodiniaceae</taxon>
        <taxon>Durusdinium</taxon>
    </lineage>
</organism>
<dbReference type="Gene3D" id="3.90.1410.10">
    <property type="entry name" value="set domain protein methyltransferase, domain 1"/>
    <property type="match status" value="1"/>
</dbReference>
<keyword evidence="3" id="KW-1185">Reference proteome</keyword>
<dbReference type="SUPFAM" id="SSF82199">
    <property type="entry name" value="SET domain"/>
    <property type="match status" value="1"/>
</dbReference>
<feature type="coiled-coil region" evidence="1">
    <location>
        <begin position="131"/>
        <end position="158"/>
    </location>
</feature>
<dbReference type="InterPro" id="IPR046341">
    <property type="entry name" value="SET_dom_sf"/>
</dbReference>
<evidence type="ECO:0000313" key="3">
    <source>
        <dbReference type="Proteomes" id="UP001642484"/>
    </source>
</evidence>
<sequence length="439" mass="48150">MALDAEDATALGYLFSNVSFPGASSVAPLRCTRATPAGAPLFAIPWAKCWTQEAAERCPEVEAALTVAGRRNPSCELLHRSSTWIVLHLLFESQTTPAPVQHVLRVTETGAQPLMFWAEEELQELRGSYWHQEALRRKEQLRLEYLELQEELGDEVSQRLGLSASGFLKAHMALLLAGLDFGDKGFVLLPGLQGTPSSTSQTTKRTELSADELSAAQGLQLLPMPGCGPVLVATARTSYAAGDLVEIFHRGQCLGSGCSLATFGSLPWCSAWEEVIVTLRLGPEVLEMGAVDFAQTAGQLEEALQRDLRERPPVQRAGLPLRPSPLGTGAVVRREGEDGAWEVRVSLDLQGPSSRSLQLLGLLSLMDLKKRKDMMMLECAWDDVMGEAACEHRGRRVLEEAIRRTLEQLPRPSLARATATERESMCIQLLENERKELAE</sequence>
<dbReference type="Proteomes" id="UP001642484">
    <property type="component" value="Unassembled WGS sequence"/>
</dbReference>